<dbReference type="GO" id="GO:0005694">
    <property type="term" value="C:chromosome"/>
    <property type="evidence" value="ECO:0007669"/>
    <property type="project" value="InterPro"/>
</dbReference>
<dbReference type="EMBL" id="JSYN01000003">
    <property type="protein sequence ID" value="KIA96210.1"/>
    <property type="molecule type" value="Genomic_DNA"/>
</dbReference>
<dbReference type="GO" id="GO:0006265">
    <property type="term" value="P:DNA topological change"/>
    <property type="evidence" value="ECO:0007669"/>
    <property type="project" value="InterPro"/>
</dbReference>
<evidence type="ECO:0000256" key="7">
    <source>
        <dbReference type="ARBA" id="ARBA00034617"/>
    </source>
</evidence>
<reference evidence="13 14" key="1">
    <citation type="submission" date="2014-10" db="EMBL/GenBank/DDBJ databases">
        <title>Pedobacter Kyungheensis.</title>
        <authorList>
            <person name="Anderson B.M."/>
            <person name="Newman J.D."/>
        </authorList>
    </citation>
    <scope>NUCLEOTIDE SEQUENCE [LARGE SCALE GENOMIC DNA]</scope>
    <source>
        <strain evidence="13 14">KACC 16221</strain>
    </source>
</reference>
<dbReference type="GO" id="GO:0005524">
    <property type="term" value="F:ATP binding"/>
    <property type="evidence" value="ECO:0007669"/>
    <property type="project" value="UniProtKB-UniRule"/>
</dbReference>
<comment type="similarity">
    <text evidence="1">Belongs to the helicase family. UvrD subfamily.</text>
</comment>
<keyword evidence="2 10" id="KW-0547">Nucleotide-binding</keyword>
<comment type="caution">
    <text evidence="13">The sequence shown here is derived from an EMBL/GenBank/DDBJ whole genome shotgun (WGS) entry which is preliminary data.</text>
</comment>
<dbReference type="Pfam" id="PF00580">
    <property type="entry name" value="UvrD-helicase"/>
    <property type="match status" value="1"/>
</dbReference>
<evidence type="ECO:0000256" key="4">
    <source>
        <dbReference type="ARBA" id="ARBA00022806"/>
    </source>
</evidence>
<dbReference type="GO" id="GO:0016887">
    <property type="term" value="F:ATP hydrolysis activity"/>
    <property type="evidence" value="ECO:0007669"/>
    <property type="project" value="RHEA"/>
</dbReference>
<keyword evidence="4 10" id="KW-0347">Helicase</keyword>
<evidence type="ECO:0000256" key="2">
    <source>
        <dbReference type="ARBA" id="ARBA00022741"/>
    </source>
</evidence>
<evidence type="ECO:0000256" key="8">
    <source>
        <dbReference type="ARBA" id="ARBA00034808"/>
    </source>
</evidence>
<evidence type="ECO:0000256" key="11">
    <source>
        <dbReference type="SAM" id="Phobius"/>
    </source>
</evidence>
<evidence type="ECO:0000259" key="12">
    <source>
        <dbReference type="PROSITE" id="PS51198"/>
    </source>
</evidence>
<keyword evidence="11" id="KW-0472">Membrane</keyword>
<evidence type="ECO:0000256" key="10">
    <source>
        <dbReference type="PROSITE-ProRule" id="PRU00560"/>
    </source>
</evidence>
<dbReference type="InterPro" id="IPR013498">
    <property type="entry name" value="Topo_IA_Znf"/>
</dbReference>
<sequence length="852" mass="98038">MPLKKSPYPKSNWFDDLPLFVKIILFILSCGFLYWLKTRQQELQRRENIRQLIPDIILALKDIAKKQDMVLYFSNYDALRLREDHKPLLQAIPKNYRNCGLDADEQALISRFVDIHENLEGIRKAYNGRFIPHEISEFKAFLCSLETYPLSLEQMRAVACDEDNNLVIAGAGTGKTTTISAKIAYILEKNLARPEELLVISFTNTAVDEMFDRTCNFLRDDELARGITFKTFNGFGNMVCRYCSPYPVKLAFDGKDYRAKSFLQHEFDRLFLTDTDFAQKAVNFISFFVRPPRDDFDFKSENDLIKHERAFRNVSLNGTECKSLEEVMIANFLYLHRVDFAYERTYPLKAEDQNPDFGAYCPDFYLPEYGIYHEHYGIDEQGNVPAYFKCKPPFKTATEQYQSGMRWKESIHEKYGTRLIKTYSFQNRNGTLLKALKIHLDNYGVVLNKRDPKEILTRIKALDDYEDFMNLIFTFLNLMKSNNSTIGQLRSKAADQRFEVFLGVFAPLKEAYQAELIRTGCIDYNDMVNHASEYISNGEFNKKYRYILVDEFQDMSLGRYGLIKALKAANPIAKLYAVGDDWQSIFRFTGSDISIITEFSRHFGITAENAVLQTYRFNQEILTLTSGFIQVNPSQLKKNLSSPFKASRPSFIPSPVTAYGNKAQRDLQKFDALKDILAKIKKDHSSASVFLIGRYHHNAPADLRELQKAFPALKISYFTAHACKGLTCDVAILLDLDSGIYGFPSQMADDPILGYLLQHGDSFENAEERRLFYVALTRARHQVYLQYNPQNMSKFLAELIQDHGIGDKQTAQQKCPNCDGVMVARSSDKGKFWGCSNYPRCRQILRVAAIAT</sequence>
<dbReference type="GO" id="GO:0000725">
    <property type="term" value="P:recombinational repair"/>
    <property type="evidence" value="ECO:0007669"/>
    <property type="project" value="TreeGrafter"/>
</dbReference>
<feature type="transmembrane region" description="Helical" evidence="11">
    <location>
        <begin position="20"/>
        <end position="36"/>
    </location>
</feature>
<dbReference type="Gene3D" id="3.40.50.300">
    <property type="entry name" value="P-loop containing nucleotide triphosphate hydrolases"/>
    <property type="match status" value="3"/>
</dbReference>
<name>A0A0C1DQ62_9SPHI</name>
<dbReference type="PANTHER" id="PTHR11070:SF63">
    <property type="entry name" value="DNA HELICASE IV"/>
    <property type="match status" value="1"/>
</dbReference>
<evidence type="ECO:0000313" key="14">
    <source>
        <dbReference type="Proteomes" id="UP000031246"/>
    </source>
</evidence>
<dbReference type="InterPro" id="IPR000212">
    <property type="entry name" value="DNA_helicase_UvrD/REP"/>
</dbReference>
<dbReference type="Gene3D" id="3.30.65.10">
    <property type="entry name" value="Bacterial Topoisomerase I, domain 1"/>
    <property type="match status" value="1"/>
</dbReference>
<feature type="binding site" evidence="10">
    <location>
        <begin position="169"/>
        <end position="176"/>
    </location>
    <ligand>
        <name>ATP</name>
        <dbReference type="ChEBI" id="CHEBI:30616"/>
    </ligand>
</feature>
<protein>
    <recommendedName>
        <fullName evidence="8">DNA 3'-5' helicase</fullName>
        <ecNumber evidence="8">5.6.2.4</ecNumber>
    </recommendedName>
</protein>
<dbReference type="SUPFAM" id="SSF57783">
    <property type="entry name" value="Zinc beta-ribbon"/>
    <property type="match status" value="1"/>
</dbReference>
<dbReference type="Proteomes" id="UP000031246">
    <property type="component" value="Unassembled WGS sequence"/>
</dbReference>
<evidence type="ECO:0000256" key="1">
    <source>
        <dbReference type="ARBA" id="ARBA00009922"/>
    </source>
</evidence>
<evidence type="ECO:0000313" key="13">
    <source>
        <dbReference type="EMBL" id="KIA96210.1"/>
    </source>
</evidence>
<dbReference type="PROSITE" id="PS51198">
    <property type="entry name" value="UVRD_HELICASE_ATP_BIND"/>
    <property type="match status" value="1"/>
</dbReference>
<dbReference type="GO" id="GO:0043138">
    <property type="term" value="F:3'-5' DNA helicase activity"/>
    <property type="evidence" value="ECO:0007669"/>
    <property type="project" value="UniProtKB-EC"/>
</dbReference>
<dbReference type="GO" id="GO:0005829">
    <property type="term" value="C:cytosol"/>
    <property type="evidence" value="ECO:0007669"/>
    <property type="project" value="TreeGrafter"/>
</dbReference>
<dbReference type="InterPro" id="IPR013986">
    <property type="entry name" value="DExx_box_DNA_helicase_dom_sf"/>
</dbReference>
<dbReference type="OrthoDB" id="9809039at2"/>
<dbReference type="SUPFAM" id="SSF52540">
    <property type="entry name" value="P-loop containing nucleoside triphosphate hydrolases"/>
    <property type="match status" value="1"/>
</dbReference>
<comment type="catalytic activity">
    <reaction evidence="9">
        <text>ATP + H2O = ADP + phosphate + H(+)</text>
        <dbReference type="Rhea" id="RHEA:13065"/>
        <dbReference type="ChEBI" id="CHEBI:15377"/>
        <dbReference type="ChEBI" id="CHEBI:15378"/>
        <dbReference type="ChEBI" id="CHEBI:30616"/>
        <dbReference type="ChEBI" id="CHEBI:43474"/>
        <dbReference type="ChEBI" id="CHEBI:456216"/>
        <dbReference type="EC" id="5.6.2.4"/>
    </reaction>
</comment>
<keyword evidence="5 10" id="KW-0067">ATP-binding</keyword>
<evidence type="ECO:0000256" key="5">
    <source>
        <dbReference type="ARBA" id="ARBA00022840"/>
    </source>
</evidence>
<evidence type="ECO:0000256" key="9">
    <source>
        <dbReference type="ARBA" id="ARBA00048988"/>
    </source>
</evidence>
<dbReference type="GO" id="GO:0003916">
    <property type="term" value="F:DNA topoisomerase activity"/>
    <property type="evidence" value="ECO:0007669"/>
    <property type="project" value="InterPro"/>
</dbReference>
<organism evidence="13 14">
    <name type="scientific">Pedobacter kyungheensis</name>
    <dbReference type="NCBI Taxonomy" id="1069985"/>
    <lineage>
        <taxon>Bacteria</taxon>
        <taxon>Pseudomonadati</taxon>
        <taxon>Bacteroidota</taxon>
        <taxon>Sphingobacteriia</taxon>
        <taxon>Sphingobacteriales</taxon>
        <taxon>Sphingobacteriaceae</taxon>
        <taxon>Pedobacter</taxon>
    </lineage>
</organism>
<gene>
    <name evidence="13" type="ORF">OC25_03780</name>
</gene>
<dbReference type="AlphaFoldDB" id="A0A0C1DQ62"/>
<dbReference type="InterPro" id="IPR014017">
    <property type="entry name" value="DNA_helicase_UvrD-like_C"/>
</dbReference>
<dbReference type="EC" id="5.6.2.4" evidence="8"/>
<dbReference type="InterPro" id="IPR027417">
    <property type="entry name" value="P-loop_NTPase"/>
</dbReference>
<proteinExistence type="inferred from homology"/>
<dbReference type="PANTHER" id="PTHR11070">
    <property type="entry name" value="UVRD / RECB / PCRA DNA HELICASE FAMILY MEMBER"/>
    <property type="match status" value="1"/>
</dbReference>
<keyword evidence="11" id="KW-1133">Transmembrane helix</keyword>
<dbReference type="Gene3D" id="1.10.10.160">
    <property type="match status" value="1"/>
</dbReference>
<dbReference type="GO" id="GO:0003677">
    <property type="term" value="F:DNA binding"/>
    <property type="evidence" value="ECO:0007669"/>
    <property type="project" value="InterPro"/>
</dbReference>
<dbReference type="Pfam" id="PF13361">
    <property type="entry name" value="UvrD_C"/>
    <property type="match status" value="1"/>
</dbReference>
<evidence type="ECO:0000256" key="6">
    <source>
        <dbReference type="ARBA" id="ARBA00023235"/>
    </source>
</evidence>
<accession>A0A0C1DQ62</accession>
<keyword evidence="3 10" id="KW-0378">Hydrolase</keyword>
<keyword evidence="11" id="KW-0812">Transmembrane</keyword>
<keyword evidence="14" id="KW-1185">Reference proteome</keyword>
<keyword evidence="6" id="KW-0413">Isomerase</keyword>
<dbReference type="InterPro" id="IPR014016">
    <property type="entry name" value="UvrD-like_ATP-bd"/>
</dbReference>
<comment type="catalytic activity">
    <reaction evidence="7">
        <text>Couples ATP hydrolysis with the unwinding of duplex DNA by translocating in the 3'-5' direction.</text>
        <dbReference type="EC" id="5.6.2.4"/>
    </reaction>
</comment>
<evidence type="ECO:0000256" key="3">
    <source>
        <dbReference type="ARBA" id="ARBA00022801"/>
    </source>
</evidence>
<feature type="domain" description="UvrD-like helicase ATP-binding" evidence="12">
    <location>
        <begin position="148"/>
        <end position="618"/>
    </location>
</feature>
<dbReference type="RefSeq" id="WP_039471919.1">
    <property type="nucleotide sequence ID" value="NZ_JSYN01000003.1"/>
</dbReference>
<dbReference type="Pfam" id="PF01396">
    <property type="entry name" value="Zn_ribbon_Top1"/>
    <property type="match status" value="1"/>
</dbReference>